<name>A0AAJ2TLC0_STEMA</name>
<keyword evidence="8 11" id="KW-1133">Transmembrane helix</keyword>
<keyword evidence="5" id="KW-0762">Sugar transport</keyword>
<keyword evidence="10 11" id="KW-0472">Membrane</keyword>
<comment type="similarity">
    <text evidence="2 11">Belongs to the ABC-2 integral membrane protein family.</text>
</comment>
<dbReference type="Pfam" id="PF01061">
    <property type="entry name" value="ABC2_membrane"/>
    <property type="match status" value="1"/>
</dbReference>
<dbReference type="PANTHER" id="PTHR30413:SF10">
    <property type="entry name" value="CAPSULE POLYSACCHARIDE EXPORT INNER-MEMBRANE PROTEIN CTRC"/>
    <property type="match status" value="1"/>
</dbReference>
<reference evidence="13" key="1">
    <citation type="submission" date="2023-12" db="EMBL/GenBank/DDBJ databases">
        <title>'Antibacterial potential of Stenotrophomonas maltophilia cystic fibrosis isolates' (manuscript under preparation).</title>
        <authorList>
            <person name="Crisan C.V."/>
            <person name="Pettis M."/>
            <person name="Goldberg J.B."/>
        </authorList>
    </citation>
    <scope>NUCLEOTIDE SEQUENCE</scope>
    <source>
        <strain evidence="13">CCV129</strain>
    </source>
</reference>
<accession>A0AAJ2TLC0</accession>
<evidence type="ECO:0000256" key="9">
    <source>
        <dbReference type="ARBA" id="ARBA00023047"/>
    </source>
</evidence>
<comment type="caution">
    <text evidence="13">The sequence shown here is derived from an EMBL/GenBank/DDBJ whole genome shotgun (WGS) entry which is preliminary data.</text>
</comment>
<evidence type="ECO:0000259" key="12">
    <source>
        <dbReference type="PROSITE" id="PS51012"/>
    </source>
</evidence>
<dbReference type="GO" id="GO:0043190">
    <property type="term" value="C:ATP-binding cassette (ABC) transporter complex"/>
    <property type="evidence" value="ECO:0007669"/>
    <property type="project" value="InterPro"/>
</dbReference>
<evidence type="ECO:0000256" key="5">
    <source>
        <dbReference type="ARBA" id="ARBA00022597"/>
    </source>
</evidence>
<dbReference type="RefSeq" id="WP_097048414.1">
    <property type="nucleotide sequence ID" value="NZ_JAEDWU010000004.1"/>
</dbReference>
<evidence type="ECO:0000256" key="4">
    <source>
        <dbReference type="ARBA" id="ARBA00022475"/>
    </source>
</evidence>
<sequence>MKDVVVHTPNSISERTNLFNAPRKLARSIWIHRSLIVQMTRREVTGRYKGSLLGLAWSFFNPLLMLVIYTFFFSVIFNARWGTDAPGGKAAFAIILFSGLIMHTFLAECINRAPGLIVGNVNYVKRVVFPLEILTLISMGSALFHAAISLLALFAAQLAFMQEMHWTVVFLPLVMLPLVLAAMGLSWILASLGVFVRDVGQMTGTVMTILLFLSPVFYPISALPEKYRGWLMLNPLTFIIENARKVIVFGTYPDFRQLLVGTVIAGVVAIFGFWWFQKTRKGFADVL</sequence>
<proteinExistence type="inferred from homology"/>
<dbReference type="InterPro" id="IPR000412">
    <property type="entry name" value="ABC_2_transport"/>
</dbReference>
<feature type="transmembrane region" description="Helical" evidence="11">
    <location>
        <begin position="59"/>
        <end position="79"/>
    </location>
</feature>
<dbReference type="AlphaFoldDB" id="A0AAJ2TLC0"/>
<dbReference type="InterPro" id="IPR013525">
    <property type="entry name" value="ABC2_TM"/>
</dbReference>
<keyword evidence="9" id="KW-0625">Polysaccharide transport</keyword>
<evidence type="ECO:0000256" key="8">
    <source>
        <dbReference type="ARBA" id="ARBA00022989"/>
    </source>
</evidence>
<protein>
    <recommendedName>
        <fullName evidence="11">Transport permease protein</fullName>
    </recommendedName>
</protein>
<keyword evidence="3 11" id="KW-0813">Transport</keyword>
<dbReference type="PRINTS" id="PR00164">
    <property type="entry name" value="ABC2TRNSPORT"/>
</dbReference>
<dbReference type="PROSITE" id="PS51012">
    <property type="entry name" value="ABC_TM2"/>
    <property type="match status" value="1"/>
</dbReference>
<feature type="transmembrane region" description="Helical" evidence="11">
    <location>
        <begin position="133"/>
        <end position="156"/>
    </location>
</feature>
<evidence type="ECO:0000313" key="14">
    <source>
        <dbReference type="Proteomes" id="UP001288387"/>
    </source>
</evidence>
<dbReference type="EMBL" id="JAXRVB010000006">
    <property type="protein sequence ID" value="MDZ5764453.1"/>
    <property type="molecule type" value="Genomic_DNA"/>
</dbReference>
<feature type="transmembrane region" description="Helical" evidence="11">
    <location>
        <begin position="202"/>
        <end position="220"/>
    </location>
</feature>
<evidence type="ECO:0000256" key="11">
    <source>
        <dbReference type="RuleBase" id="RU361157"/>
    </source>
</evidence>
<evidence type="ECO:0000256" key="7">
    <source>
        <dbReference type="ARBA" id="ARBA00022903"/>
    </source>
</evidence>
<gene>
    <name evidence="13" type="ORF">U4I38_08210</name>
</gene>
<dbReference type="GO" id="GO:0015920">
    <property type="term" value="P:lipopolysaccharide transport"/>
    <property type="evidence" value="ECO:0007669"/>
    <property type="project" value="TreeGrafter"/>
</dbReference>
<organism evidence="13 14">
    <name type="scientific">Stenotrophomonas maltophilia</name>
    <name type="common">Pseudomonas maltophilia</name>
    <name type="synonym">Xanthomonas maltophilia</name>
    <dbReference type="NCBI Taxonomy" id="40324"/>
    <lineage>
        <taxon>Bacteria</taxon>
        <taxon>Pseudomonadati</taxon>
        <taxon>Pseudomonadota</taxon>
        <taxon>Gammaproteobacteria</taxon>
        <taxon>Lysobacterales</taxon>
        <taxon>Lysobacteraceae</taxon>
        <taxon>Stenotrophomonas</taxon>
        <taxon>Stenotrophomonas maltophilia group</taxon>
    </lineage>
</organism>
<comment type="subcellular location">
    <subcellularLocation>
        <location evidence="11">Cell inner membrane</location>
        <topology evidence="11">Multi-pass membrane protein</topology>
    </subcellularLocation>
    <subcellularLocation>
        <location evidence="1">Cell membrane</location>
        <topology evidence="1">Multi-pass membrane protein</topology>
    </subcellularLocation>
</comment>
<feature type="transmembrane region" description="Helical" evidence="11">
    <location>
        <begin position="258"/>
        <end position="276"/>
    </location>
</feature>
<keyword evidence="6 11" id="KW-0812">Transmembrane</keyword>
<dbReference type="PANTHER" id="PTHR30413">
    <property type="entry name" value="INNER MEMBRANE TRANSPORT PERMEASE"/>
    <property type="match status" value="1"/>
</dbReference>
<keyword evidence="7" id="KW-0972">Capsule biogenesis/degradation</keyword>
<feature type="transmembrane region" description="Helical" evidence="11">
    <location>
        <begin position="91"/>
        <end position="113"/>
    </location>
</feature>
<keyword evidence="4 11" id="KW-1003">Cell membrane</keyword>
<dbReference type="GO" id="GO:0015774">
    <property type="term" value="P:polysaccharide transport"/>
    <property type="evidence" value="ECO:0007669"/>
    <property type="project" value="UniProtKB-KW"/>
</dbReference>
<feature type="transmembrane region" description="Helical" evidence="11">
    <location>
        <begin position="168"/>
        <end position="190"/>
    </location>
</feature>
<evidence type="ECO:0000256" key="3">
    <source>
        <dbReference type="ARBA" id="ARBA00022448"/>
    </source>
</evidence>
<feature type="domain" description="ABC transmembrane type-2" evidence="12">
    <location>
        <begin position="53"/>
        <end position="279"/>
    </location>
</feature>
<evidence type="ECO:0000313" key="13">
    <source>
        <dbReference type="EMBL" id="MDZ5764453.1"/>
    </source>
</evidence>
<evidence type="ECO:0000256" key="1">
    <source>
        <dbReference type="ARBA" id="ARBA00004651"/>
    </source>
</evidence>
<dbReference type="GO" id="GO:0140359">
    <property type="term" value="F:ABC-type transporter activity"/>
    <property type="evidence" value="ECO:0007669"/>
    <property type="project" value="InterPro"/>
</dbReference>
<evidence type="ECO:0000256" key="10">
    <source>
        <dbReference type="ARBA" id="ARBA00023136"/>
    </source>
</evidence>
<dbReference type="Proteomes" id="UP001288387">
    <property type="component" value="Unassembled WGS sequence"/>
</dbReference>
<evidence type="ECO:0000256" key="2">
    <source>
        <dbReference type="ARBA" id="ARBA00007783"/>
    </source>
</evidence>
<dbReference type="PIRSF" id="PIRSF006648">
    <property type="entry name" value="DrrB"/>
    <property type="match status" value="1"/>
</dbReference>
<evidence type="ECO:0000256" key="6">
    <source>
        <dbReference type="ARBA" id="ARBA00022692"/>
    </source>
</evidence>
<dbReference type="InterPro" id="IPR047817">
    <property type="entry name" value="ABC2_TM_bact-type"/>
</dbReference>